<gene>
    <name evidence="2" type="ORF">IAC54_06770</name>
</gene>
<organism evidence="2 3">
    <name type="scientific">Candidatus Caccoplasma merdipullorum</name>
    <dbReference type="NCBI Taxonomy" id="2840718"/>
    <lineage>
        <taxon>Bacteria</taxon>
        <taxon>Pseudomonadati</taxon>
        <taxon>Bacteroidota</taxon>
        <taxon>Bacteroidia</taxon>
        <taxon>Bacteroidales</taxon>
        <taxon>Bacteroidaceae</taxon>
        <taxon>Bacteroidaceae incertae sedis</taxon>
        <taxon>Candidatus Caccoplasma</taxon>
    </lineage>
</organism>
<dbReference type="InterPro" id="IPR015943">
    <property type="entry name" value="WD40/YVTN_repeat-like_dom_sf"/>
</dbReference>
<keyword evidence="1" id="KW-0732">Signal</keyword>
<evidence type="ECO:0000256" key="1">
    <source>
        <dbReference type="SAM" id="SignalP"/>
    </source>
</evidence>
<accession>A0A9D9E557</accession>
<sequence>MKVLYKLLSVMLFVAFYADAFAFYADGRYTNRLTKTGDYIFVASENGLVRYDKTNGECVNFTAEASMADYTTFTMVYGDSRGRLFMGSQEDGVYCCDLNTGQTAKMWSFGMFGTDKFYYFAAAEDPEGVVVYSDAVFYIRETGEYSPVHLSMVAFIMDMEFDSKGRLWIAVSDFAYGALVYDAWQSSGSDYFLEDNNATSLAIDRNDRIWLACDNGIISFDSATRQATRYDPGEYGFPGADYIACDVDDDGNVWFTSTHYLLKYDGEKFESHTVYGYNGAISVLCDGDDVWVYSTDNKLIRFRDGEFAFIDMPATEAARVEEIADGEREFSVRCSGGVLSVSGTKGISRLNVYDAAGRCVRSVVCNDGETTAVAELSGLCSGVCVAEIFHDGGRTTSLFMAD</sequence>
<dbReference type="EMBL" id="JADIMW010000071">
    <property type="protein sequence ID" value="MBO8438583.1"/>
    <property type="molecule type" value="Genomic_DNA"/>
</dbReference>
<reference evidence="2" key="1">
    <citation type="submission" date="2020-10" db="EMBL/GenBank/DDBJ databases">
        <authorList>
            <person name="Gilroy R."/>
        </authorList>
    </citation>
    <scope>NUCLEOTIDE SEQUENCE</scope>
    <source>
        <strain evidence="2">G3-4614</strain>
    </source>
</reference>
<dbReference type="Proteomes" id="UP000823636">
    <property type="component" value="Unassembled WGS sequence"/>
</dbReference>
<evidence type="ECO:0000313" key="2">
    <source>
        <dbReference type="EMBL" id="MBO8438583.1"/>
    </source>
</evidence>
<name>A0A9D9E557_9BACT</name>
<protein>
    <recommendedName>
        <fullName evidence="4">Two component regulator propeller</fullName>
    </recommendedName>
</protein>
<evidence type="ECO:0000313" key="3">
    <source>
        <dbReference type="Proteomes" id="UP000823636"/>
    </source>
</evidence>
<dbReference type="AlphaFoldDB" id="A0A9D9E557"/>
<evidence type="ECO:0008006" key="4">
    <source>
        <dbReference type="Google" id="ProtNLM"/>
    </source>
</evidence>
<reference evidence="2" key="2">
    <citation type="journal article" date="2021" name="PeerJ">
        <title>Extensive microbial diversity within the chicken gut microbiome revealed by metagenomics and culture.</title>
        <authorList>
            <person name="Gilroy R."/>
            <person name="Ravi A."/>
            <person name="Getino M."/>
            <person name="Pursley I."/>
            <person name="Horton D.L."/>
            <person name="Alikhan N.F."/>
            <person name="Baker D."/>
            <person name="Gharbi K."/>
            <person name="Hall N."/>
            <person name="Watson M."/>
            <person name="Adriaenssens E.M."/>
            <person name="Foster-Nyarko E."/>
            <person name="Jarju S."/>
            <person name="Secka A."/>
            <person name="Antonio M."/>
            <person name="Oren A."/>
            <person name="Chaudhuri R.R."/>
            <person name="La Ragione R."/>
            <person name="Hildebrand F."/>
            <person name="Pallen M.J."/>
        </authorList>
    </citation>
    <scope>NUCLEOTIDE SEQUENCE</scope>
    <source>
        <strain evidence="2">G3-4614</strain>
    </source>
</reference>
<feature type="chain" id="PRO_5039644692" description="Two component regulator propeller" evidence="1">
    <location>
        <begin position="23"/>
        <end position="402"/>
    </location>
</feature>
<dbReference type="SUPFAM" id="SSF63829">
    <property type="entry name" value="Calcium-dependent phosphotriesterase"/>
    <property type="match status" value="2"/>
</dbReference>
<comment type="caution">
    <text evidence="2">The sequence shown here is derived from an EMBL/GenBank/DDBJ whole genome shotgun (WGS) entry which is preliminary data.</text>
</comment>
<feature type="signal peptide" evidence="1">
    <location>
        <begin position="1"/>
        <end position="22"/>
    </location>
</feature>
<dbReference type="Gene3D" id="2.130.10.10">
    <property type="entry name" value="YVTN repeat-like/Quinoprotein amine dehydrogenase"/>
    <property type="match status" value="2"/>
</dbReference>
<proteinExistence type="predicted"/>